<organism evidence="1 2">
    <name type="scientific">Asanoa iriomotensis</name>
    <dbReference type="NCBI Taxonomy" id="234613"/>
    <lineage>
        <taxon>Bacteria</taxon>
        <taxon>Bacillati</taxon>
        <taxon>Actinomycetota</taxon>
        <taxon>Actinomycetes</taxon>
        <taxon>Micromonosporales</taxon>
        <taxon>Micromonosporaceae</taxon>
        <taxon>Asanoa</taxon>
    </lineage>
</organism>
<evidence type="ECO:0000313" key="2">
    <source>
        <dbReference type="Proteomes" id="UP000624325"/>
    </source>
</evidence>
<reference evidence="1 2" key="1">
    <citation type="submission" date="2021-01" db="EMBL/GenBank/DDBJ databases">
        <title>Whole genome shotgun sequence of Asanoa iriomotensis NBRC 100142.</title>
        <authorList>
            <person name="Komaki H."/>
            <person name="Tamura T."/>
        </authorList>
    </citation>
    <scope>NUCLEOTIDE SEQUENCE [LARGE SCALE GENOMIC DNA]</scope>
    <source>
        <strain evidence="1 2">NBRC 100142</strain>
    </source>
</reference>
<keyword evidence="2" id="KW-1185">Reference proteome</keyword>
<dbReference type="Proteomes" id="UP000624325">
    <property type="component" value="Unassembled WGS sequence"/>
</dbReference>
<comment type="caution">
    <text evidence="1">The sequence shown here is derived from an EMBL/GenBank/DDBJ whole genome shotgun (WGS) entry which is preliminary data.</text>
</comment>
<evidence type="ECO:0000313" key="1">
    <source>
        <dbReference type="EMBL" id="GIF58132.1"/>
    </source>
</evidence>
<dbReference type="EMBL" id="BONC01000030">
    <property type="protein sequence ID" value="GIF58132.1"/>
    <property type="molecule type" value="Genomic_DNA"/>
</dbReference>
<dbReference type="SUPFAM" id="SSF56574">
    <property type="entry name" value="Serpins"/>
    <property type="match status" value="1"/>
</dbReference>
<dbReference type="Gene3D" id="3.30.497.10">
    <property type="entry name" value="Antithrombin, subunit I, domain 2"/>
    <property type="match status" value="1"/>
</dbReference>
<accession>A0ABQ4C5R3</accession>
<proteinExistence type="predicted"/>
<protein>
    <submittedName>
        <fullName evidence="1">Uncharacterized protein</fullName>
    </submittedName>
</protein>
<name>A0ABQ4C5R3_9ACTN</name>
<dbReference type="InterPro" id="IPR036186">
    <property type="entry name" value="Serpin_sf"/>
</dbReference>
<dbReference type="InterPro" id="IPR042178">
    <property type="entry name" value="Serpin_sf_1"/>
</dbReference>
<gene>
    <name evidence="1" type="ORF">Air01nite_42270</name>
</gene>
<sequence length="115" mass="12373">MPAESVGVLTDRDAVDAWVREQTGGLLNGLSTLVSQERLLVLAMVLTVRTTWKEPFEEDMLAPRLGPWARRSAHSQSRSGPDLDQLAVYEMAHGPVSCSASRATTARGRLGAGPS</sequence>